<keyword evidence="1" id="KW-0805">Transcription regulation</keyword>
<keyword evidence="2" id="KW-0804">Transcription</keyword>
<dbReference type="Proteomes" id="UP001596432">
    <property type="component" value="Unassembled WGS sequence"/>
</dbReference>
<dbReference type="InterPro" id="IPR007050">
    <property type="entry name" value="HTH_bacterioopsin"/>
</dbReference>
<protein>
    <submittedName>
        <fullName evidence="5">Helix-turn-helix domain-containing protein</fullName>
    </submittedName>
</protein>
<dbReference type="GeneID" id="78820258"/>
<evidence type="ECO:0000256" key="1">
    <source>
        <dbReference type="ARBA" id="ARBA00023015"/>
    </source>
</evidence>
<organism evidence="5 6">
    <name type="scientific">Halosimplex aquaticum</name>
    <dbReference type="NCBI Taxonomy" id="3026162"/>
    <lineage>
        <taxon>Archaea</taxon>
        <taxon>Methanobacteriati</taxon>
        <taxon>Methanobacteriota</taxon>
        <taxon>Stenosarchaea group</taxon>
        <taxon>Halobacteria</taxon>
        <taxon>Halobacteriales</taxon>
        <taxon>Haloarculaceae</taxon>
        <taxon>Halosimplex</taxon>
    </lineage>
</organism>
<dbReference type="Pfam" id="PF15915">
    <property type="entry name" value="BAT"/>
    <property type="match status" value="1"/>
</dbReference>
<dbReference type="AlphaFoldDB" id="A0ABD5Y178"/>
<keyword evidence="6" id="KW-1185">Reference proteome</keyword>
<dbReference type="PANTHER" id="PTHR34236:SF1">
    <property type="entry name" value="DIMETHYL SULFOXIDE REDUCTASE TRANSCRIPTIONAL ACTIVATOR"/>
    <property type="match status" value="1"/>
</dbReference>
<dbReference type="Pfam" id="PF04967">
    <property type="entry name" value="HTH_10"/>
    <property type="match status" value="1"/>
</dbReference>
<feature type="domain" description="HTH bat-type" evidence="3">
    <location>
        <begin position="156"/>
        <end position="208"/>
    </location>
</feature>
<dbReference type="RefSeq" id="WP_274325553.1">
    <property type="nucleotide sequence ID" value="NZ_CP118158.1"/>
</dbReference>
<evidence type="ECO:0000259" key="4">
    <source>
        <dbReference type="Pfam" id="PF15915"/>
    </source>
</evidence>
<comment type="caution">
    <text evidence="5">The sequence shown here is derived from an EMBL/GenBank/DDBJ whole genome shotgun (WGS) entry which is preliminary data.</text>
</comment>
<feature type="domain" description="Bacterioopsin transcriptional activator GAF and HTH associated" evidence="4">
    <location>
        <begin position="9"/>
        <end position="129"/>
    </location>
</feature>
<name>A0ABD5Y178_9EURY</name>
<dbReference type="EMBL" id="JBHTAS010000001">
    <property type="protein sequence ID" value="MFC7139986.1"/>
    <property type="molecule type" value="Genomic_DNA"/>
</dbReference>
<dbReference type="InterPro" id="IPR031803">
    <property type="entry name" value="BAT_GAF/HTH-assoc"/>
</dbReference>
<accession>A0ABD5Y178</accession>
<dbReference type="PANTHER" id="PTHR34236">
    <property type="entry name" value="DIMETHYL SULFOXIDE REDUCTASE TRANSCRIPTIONAL ACTIVATOR"/>
    <property type="match status" value="1"/>
</dbReference>
<evidence type="ECO:0000259" key="3">
    <source>
        <dbReference type="Pfam" id="PF04967"/>
    </source>
</evidence>
<reference evidence="5 6" key="1">
    <citation type="journal article" date="2019" name="Int. J. Syst. Evol. Microbiol.">
        <title>The Global Catalogue of Microorganisms (GCM) 10K type strain sequencing project: providing services to taxonomists for standard genome sequencing and annotation.</title>
        <authorList>
            <consortium name="The Broad Institute Genomics Platform"/>
            <consortium name="The Broad Institute Genome Sequencing Center for Infectious Disease"/>
            <person name="Wu L."/>
            <person name="Ma J."/>
        </authorList>
    </citation>
    <scope>NUCLEOTIDE SEQUENCE [LARGE SCALE GENOMIC DNA]</scope>
    <source>
        <strain evidence="5 6">XZYJT29</strain>
    </source>
</reference>
<evidence type="ECO:0000313" key="5">
    <source>
        <dbReference type="EMBL" id="MFC7139986.1"/>
    </source>
</evidence>
<evidence type="ECO:0000256" key="2">
    <source>
        <dbReference type="ARBA" id="ARBA00023163"/>
    </source>
</evidence>
<sequence length="219" mass="24718">MATIAEFTAKAADSPIGELLAQFPDETIEIERLKEFDQSFAVYFWITSPAPNSVESEFTELGLFTSVDVVDTLGDEVFVRAHWNPEREGVLRGIFSADVILESAILSQDGWSIRLRADTAEPLSVFQNYCLEHGFKMRMSRFPTLVQVFNSPEYNLSAEQRAGLALAYEQGYFEEPRETTLEELAKTLEITPEAVLARIRKGERNLIENTVVRSVNEIS</sequence>
<gene>
    <name evidence="5" type="ORF">ACFQMA_09085</name>
</gene>
<evidence type="ECO:0000313" key="6">
    <source>
        <dbReference type="Proteomes" id="UP001596432"/>
    </source>
</evidence>
<proteinExistence type="predicted"/>